<protein>
    <submittedName>
        <fullName evidence="1">Uncharacterized protein</fullName>
    </submittedName>
</protein>
<name>A0ACB6RUQ0_9PLEO</name>
<sequence>MTTPSVASSVDQVTRPTIPLKSKTVGNYIGLIGKFGHRCWEAKEPLRDLFHTQIRREILQHLDGLFGSVSTQDSIIVTLYMIGLRSSTAAPTVLFVSENESNRKAARKLIKECGILKQCRGWKTAQAPVDPGWGAQLEQLASGHGINNTGGGSGPATQVLYDPSRPLRSQGMTLYISHPSGLRTMTANLIRLHGKIAYLAPAHAFFDRKDESTLKYDDSVDDFEIDSDDELETNLADDDIIHYPKTELDDLESDKWSCSDYSEDSDTFSAKDSGNEAFSQSSFGSSELTNIADTTNYGIMDGAALQQARTKLQVPIQDLSTPASNSLAPFGVLSRWSTDKDWALVDVSTDSDSYTSAFFDINPEDLSKMPIASYNPAGAAIVTHTASSGELTGVMSSTPADMCVPQGSSFHGVFPVRLDGPLADGDCGSAVVDAITGELYGHIVAGCRTTGFAYVMAAYHVMPDLYKAIQTYELGPSSTGSTADCSVESPGSVSTITTGPSARAIRSRAQQSPWDCNTFKLQTLHNNIVDFSANPGKRSLTDAAQTSPYTACPSHSFTEGGIEQRRGMIVSLLASEYSLPIPTSQRNPFDVGRPVPPKKTFELERKLTTADLDNSSFPDAPDSSITLAQPRVTIPMYAISTIEALVVSPSAARDRTTNGTWFQGENHKVSSRVSYLPTSLRSGSRLVNDSSGSGPRCNKQSNELDLRNTTRKTSATPFLSLEVIPAPIRGSQPIDGIGHQDSFFVQPSHTQTALDLVWQYTAQDDVESMETPGQDGIQLAEDWRESMQHHGWCNNESMDFVDTADTISEMSLNLDDFAGQTDAATPDLKTLASNPIDSVGRNIQPWSPYAPMPMAGSSVSRT</sequence>
<dbReference type="Proteomes" id="UP000799754">
    <property type="component" value="Unassembled WGS sequence"/>
</dbReference>
<evidence type="ECO:0000313" key="2">
    <source>
        <dbReference type="Proteomes" id="UP000799754"/>
    </source>
</evidence>
<accession>A0ACB6RUQ0</accession>
<proteinExistence type="predicted"/>
<evidence type="ECO:0000313" key="1">
    <source>
        <dbReference type="EMBL" id="KAF2625646.1"/>
    </source>
</evidence>
<reference evidence="1" key="1">
    <citation type="journal article" date="2020" name="Stud. Mycol.">
        <title>101 Dothideomycetes genomes: a test case for predicting lifestyles and emergence of pathogens.</title>
        <authorList>
            <person name="Haridas S."/>
            <person name="Albert R."/>
            <person name="Binder M."/>
            <person name="Bloem J."/>
            <person name="Labutti K."/>
            <person name="Salamov A."/>
            <person name="Andreopoulos B."/>
            <person name="Baker S."/>
            <person name="Barry K."/>
            <person name="Bills G."/>
            <person name="Bluhm B."/>
            <person name="Cannon C."/>
            <person name="Castanera R."/>
            <person name="Culley D."/>
            <person name="Daum C."/>
            <person name="Ezra D."/>
            <person name="Gonzalez J."/>
            <person name="Henrissat B."/>
            <person name="Kuo A."/>
            <person name="Liang C."/>
            <person name="Lipzen A."/>
            <person name="Lutzoni F."/>
            <person name="Magnuson J."/>
            <person name="Mondo S."/>
            <person name="Nolan M."/>
            <person name="Ohm R."/>
            <person name="Pangilinan J."/>
            <person name="Park H.-J."/>
            <person name="Ramirez L."/>
            <person name="Alfaro M."/>
            <person name="Sun H."/>
            <person name="Tritt A."/>
            <person name="Yoshinaga Y."/>
            <person name="Zwiers L.-H."/>
            <person name="Turgeon B."/>
            <person name="Goodwin S."/>
            <person name="Spatafora J."/>
            <person name="Crous P."/>
            <person name="Grigoriev I."/>
        </authorList>
    </citation>
    <scope>NUCLEOTIDE SEQUENCE</scope>
    <source>
        <strain evidence="1">CBS 525.71</strain>
    </source>
</reference>
<comment type="caution">
    <text evidence="1">The sequence shown here is derived from an EMBL/GenBank/DDBJ whole genome shotgun (WGS) entry which is preliminary data.</text>
</comment>
<gene>
    <name evidence="1" type="ORF">BU25DRAFT_460019</name>
</gene>
<keyword evidence="2" id="KW-1185">Reference proteome</keyword>
<organism evidence="1 2">
    <name type="scientific">Macroventuria anomochaeta</name>
    <dbReference type="NCBI Taxonomy" id="301207"/>
    <lineage>
        <taxon>Eukaryota</taxon>
        <taxon>Fungi</taxon>
        <taxon>Dikarya</taxon>
        <taxon>Ascomycota</taxon>
        <taxon>Pezizomycotina</taxon>
        <taxon>Dothideomycetes</taxon>
        <taxon>Pleosporomycetidae</taxon>
        <taxon>Pleosporales</taxon>
        <taxon>Pleosporineae</taxon>
        <taxon>Didymellaceae</taxon>
        <taxon>Macroventuria</taxon>
    </lineage>
</organism>
<dbReference type="EMBL" id="MU006724">
    <property type="protein sequence ID" value="KAF2625646.1"/>
    <property type="molecule type" value="Genomic_DNA"/>
</dbReference>